<dbReference type="eggNOG" id="COG5285">
    <property type="taxonomic scope" value="Bacteria"/>
</dbReference>
<dbReference type="GO" id="GO:0005506">
    <property type="term" value="F:iron ion binding"/>
    <property type="evidence" value="ECO:0007669"/>
    <property type="project" value="UniProtKB-ARBA"/>
</dbReference>
<name>G8R0S6_OWEHD</name>
<evidence type="ECO:0000313" key="2">
    <source>
        <dbReference type="Proteomes" id="UP000005631"/>
    </source>
</evidence>
<dbReference type="EMBL" id="CP003156">
    <property type="protein sequence ID" value="AEV33803.1"/>
    <property type="molecule type" value="Genomic_DNA"/>
</dbReference>
<dbReference type="PATRIC" id="fig|926562.3.peg.2861"/>
<dbReference type="OrthoDB" id="9814777at2"/>
<sequence>MATHNVPWVESLYFEEILKTKQLSVEEVEMARFYNKNGYLILRNCIEHKLIDETRKELQEDEDLFSYKNPRAVQLWKKKEGVKKIATHPKVLKTLEMLYGREVIPFQTLNFKYGSRQKPHSDSIHFHSLPERFMCGVWVALEDISPQSGPVTYYPGSHKLPAFDYQDISPEFRPASSLPGSFYYDQYEPFIQKAMDIHGFSPEKLIIKKGDLLIWSANIVHGGTVIENPDLTRWSQVNHYYFKDCLYYTPQNSNRVSGEYFLREITNIKTNRSTWGNYNGQIVRRKKGGYYKFLISPEASYDFKDVKALFAKAIHKIFK</sequence>
<dbReference type="AlphaFoldDB" id="G8R0S6"/>
<dbReference type="HOGENOM" id="CLU_061182_0_0_10"/>
<dbReference type="Pfam" id="PF05721">
    <property type="entry name" value="PhyH"/>
    <property type="match status" value="1"/>
</dbReference>
<dbReference type="GO" id="GO:0016706">
    <property type="term" value="F:2-oxoglutarate-dependent dioxygenase activity"/>
    <property type="evidence" value="ECO:0007669"/>
    <property type="project" value="UniProtKB-ARBA"/>
</dbReference>
<dbReference type="RefSeq" id="WP_014203152.1">
    <property type="nucleotide sequence ID" value="NC_016599.1"/>
</dbReference>
<gene>
    <name evidence="1" type="ordered locus">Oweho_2843</name>
</gene>
<dbReference type="SUPFAM" id="SSF51197">
    <property type="entry name" value="Clavaminate synthase-like"/>
    <property type="match status" value="1"/>
</dbReference>
<dbReference type="Gene3D" id="2.60.120.620">
    <property type="entry name" value="q2cbj1_9rhob like domain"/>
    <property type="match status" value="1"/>
</dbReference>
<dbReference type="Proteomes" id="UP000005631">
    <property type="component" value="Chromosome"/>
</dbReference>
<dbReference type="STRING" id="926562.Oweho_2843"/>
<reference evidence="1 2" key="1">
    <citation type="journal article" date="2012" name="Stand. Genomic Sci.">
        <title>Genome sequence of the orange-pigmented seawater bacterium Owenweeksia hongkongensis type strain (UST20020801(T)).</title>
        <authorList>
            <person name="Riedel T."/>
            <person name="Held B."/>
            <person name="Nolan M."/>
            <person name="Lucas S."/>
            <person name="Lapidus A."/>
            <person name="Tice H."/>
            <person name="Del Rio T.G."/>
            <person name="Cheng J.F."/>
            <person name="Han C."/>
            <person name="Tapia R."/>
            <person name="Goodwin L.A."/>
            <person name="Pitluck S."/>
            <person name="Liolios K."/>
            <person name="Mavromatis K."/>
            <person name="Pagani I."/>
            <person name="Ivanova N."/>
            <person name="Mikhailova N."/>
            <person name="Pati A."/>
            <person name="Chen A."/>
            <person name="Palaniappan K."/>
            <person name="Rohde M."/>
            <person name="Tindall B.J."/>
            <person name="Detter J.C."/>
            <person name="Goker M."/>
            <person name="Woyke T."/>
            <person name="Bristow J."/>
            <person name="Eisen J.A."/>
            <person name="Markowitz V."/>
            <person name="Hugenholtz P."/>
            <person name="Klenk H.P."/>
            <person name="Kyrpides N.C."/>
        </authorList>
    </citation>
    <scope>NUCLEOTIDE SEQUENCE</scope>
    <source>
        <strain evidence="2">DSM 17368 / JCM 12287 / NRRL B-23963</strain>
    </source>
</reference>
<protein>
    <submittedName>
        <fullName evidence="1">Protein involved in biosynthesis of mitomycin antibiotics/polyketide fumonisin</fullName>
    </submittedName>
</protein>
<accession>G8R0S6</accession>
<keyword evidence="2" id="KW-1185">Reference proteome</keyword>
<dbReference type="KEGG" id="oho:Oweho_2843"/>
<dbReference type="InterPro" id="IPR008775">
    <property type="entry name" value="Phytyl_CoA_dOase-like"/>
</dbReference>
<dbReference type="PANTHER" id="PTHR20883">
    <property type="entry name" value="PHYTANOYL-COA DIOXYGENASE DOMAIN CONTAINING 1"/>
    <property type="match status" value="1"/>
</dbReference>
<proteinExistence type="predicted"/>
<dbReference type="PANTHER" id="PTHR20883:SF51">
    <property type="entry name" value="PHYTANOYL-COA HYDROXYLASE"/>
    <property type="match status" value="1"/>
</dbReference>
<organism evidence="1 2">
    <name type="scientific">Owenweeksia hongkongensis (strain DSM 17368 / CIP 108786 / JCM 12287 / NRRL B-23963 / UST20020801)</name>
    <dbReference type="NCBI Taxonomy" id="926562"/>
    <lineage>
        <taxon>Bacteria</taxon>
        <taxon>Pseudomonadati</taxon>
        <taxon>Bacteroidota</taxon>
        <taxon>Flavobacteriia</taxon>
        <taxon>Flavobacteriales</taxon>
        <taxon>Owenweeksiaceae</taxon>
        <taxon>Owenweeksia</taxon>
    </lineage>
</organism>
<evidence type="ECO:0000313" key="1">
    <source>
        <dbReference type="EMBL" id="AEV33803.1"/>
    </source>
</evidence>